<dbReference type="PANTHER" id="PTHR45614:SF190">
    <property type="entry name" value="TRANSCRIPTION FACTOR MYB44"/>
    <property type="match status" value="1"/>
</dbReference>
<dbReference type="FunFam" id="1.10.10.60:FF:000344">
    <property type="entry name" value="Transcription factor MYB44"/>
    <property type="match status" value="1"/>
</dbReference>
<evidence type="ECO:0000259" key="9">
    <source>
        <dbReference type="PROSITE" id="PS51294"/>
    </source>
</evidence>
<protein>
    <submittedName>
        <fullName evidence="10">Uncharacterized protein</fullName>
    </submittedName>
</protein>
<dbReference type="AlphaFoldDB" id="A0ABD3RH78"/>
<sequence>MAALKQEKEMDRIRGPWSPEEDESLQRLVEKHGARNWSLISKLIPGRSGKSCRLRWCNQLSPQVEHRAFTPEEDEKIIQAHSKFGNKWATIARLLSGRTDNAIKNHWNSTLKRKSLSMSEEFNNFDPDAQPPLKRSVSLGPSTSMLSGSGFCFHPVSPSVSEVSDSSHHVYRPVPRNGLADPVTSLTLSPPGSNSYPVTEPNTMSSPEFRPDPKPKIVLDPAVNPVSMIQFPLPPPQNVSLPPSLPLVDQEKQFFSAEFLNVMQEMVRKEVKNYMSGIDRNGRYCNPNDAIRNAVVKRMGISKID</sequence>
<evidence type="ECO:0000256" key="1">
    <source>
        <dbReference type="ARBA" id="ARBA00004123"/>
    </source>
</evidence>
<dbReference type="GO" id="GO:0003677">
    <property type="term" value="F:DNA binding"/>
    <property type="evidence" value="ECO:0007669"/>
    <property type="project" value="UniProtKB-KW"/>
</dbReference>
<feature type="region of interest" description="Disordered" evidence="7">
    <location>
        <begin position="175"/>
        <end position="212"/>
    </location>
</feature>
<dbReference type="SUPFAM" id="SSF46689">
    <property type="entry name" value="Homeodomain-like"/>
    <property type="match status" value="1"/>
</dbReference>
<dbReference type="Pfam" id="PF00249">
    <property type="entry name" value="Myb_DNA-binding"/>
    <property type="match status" value="2"/>
</dbReference>
<evidence type="ECO:0000313" key="10">
    <source>
        <dbReference type="EMBL" id="KAL3812343.1"/>
    </source>
</evidence>
<dbReference type="Gene3D" id="1.10.10.60">
    <property type="entry name" value="Homeodomain-like"/>
    <property type="match status" value="2"/>
</dbReference>
<dbReference type="FunFam" id="1.10.10.60:FF:000060">
    <property type="entry name" value="MYB transcription factor"/>
    <property type="match status" value="1"/>
</dbReference>
<keyword evidence="3" id="KW-0805">Transcription regulation</keyword>
<keyword evidence="5" id="KW-0804">Transcription</keyword>
<evidence type="ECO:0000256" key="6">
    <source>
        <dbReference type="ARBA" id="ARBA00023242"/>
    </source>
</evidence>
<reference evidence="10 11" key="1">
    <citation type="submission" date="2024-12" db="EMBL/GenBank/DDBJ databases">
        <title>The unique morphological basis and parallel evolutionary history of personate flowers in Penstemon.</title>
        <authorList>
            <person name="Depatie T.H."/>
            <person name="Wessinger C.A."/>
        </authorList>
    </citation>
    <scope>NUCLEOTIDE SEQUENCE [LARGE SCALE GENOMIC DNA]</scope>
    <source>
        <strain evidence="10">WTNN_2</strain>
        <tissue evidence="10">Leaf</tissue>
    </source>
</reference>
<dbReference type="Proteomes" id="UP001634393">
    <property type="component" value="Unassembled WGS sequence"/>
</dbReference>
<feature type="compositionally biased region" description="Polar residues" evidence="7">
    <location>
        <begin position="184"/>
        <end position="206"/>
    </location>
</feature>
<evidence type="ECO:0000313" key="11">
    <source>
        <dbReference type="Proteomes" id="UP001634393"/>
    </source>
</evidence>
<feature type="domain" description="HTH myb-type" evidence="9">
    <location>
        <begin position="9"/>
        <end position="64"/>
    </location>
</feature>
<accession>A0ABD3RH78</accession>
<dbReference type="InterPro" id="IPR050560">
    <property type="entry name" value="MYB_TF"/>
</dbReference>
<dbReference type="InterPro" id="IPR001005">
    <property type="entry name" value="SANT/Myb"/>
</dbReference>
<dbReference type="PANTHER" id="PTHR45614">
    <property type="entry name" value="MYB PROTEIN-RELATED"/>
    <property type="match status" value="1"/>
</dbReference>
<feature type="domain" description="Myb-like" evidence="8">
    <location>
        <begin position="61"/>
        <end position="111"/>
    </location>
</feature>
<dbReference type="CDD" id="cd00167">
    <property type="entry name" value="SANT"/>
    <property type="match status" value="2"/>
</dbReference>
<feature type="compositionally biased region" description="Basic and acidic residues" evidence="7">
    <location>
        <begin position="1"/>
        <end position="14"/>
    </location>
</feature>
<feature type="domain" description="HTH myb-type" evidence="9">
    <location>
        <begin position="66"/>
        <end position="115"/>
    </location>
</feature>
<dbReference type="SMART" id="SM00717">
    <property type="entry name" value="SANT"/>
    <property type="match status" value="2"/>
</dbReference>
<comment type="subcellular location">
    <subcellularLocation>
        <location evidence="1">Nucleus</location>
    </subcellularLocation>
</comment>
<evidence type="ECO:0000256" key="2">
    <source>
        <dbReference type="ARBA" id="ARBA00022737"/>
    </source>
</evidence>
<feature type="region of interest" description="Disordered" evidence="7">
    <location>
        <begin position="1"/>
        <end position="22"/>
    </location>
</feature>
<feature type="domain" description="Myb-like" evidence="8">
    <location>
        <begin position="9"/>
        <end position="60"/>
    </location>
</feature>
<dbReference type="InterPro" id="IPR017930">
    <property type="entry name" value="Myb_dom"/>
</dbReference>
<dbReference type="InterPro" id="IPR009057">
    <property type="entry name" value="Homeodomain-like_sf"/>
</dbReference>
<name>A0ABD3RH78_9LAMI</name>
<evidence type="ECO:0000256" key="3">
    <source>
        <dbReference type="ARBA" id="ARBA00023015"/>
    </source>
</evidence>
<comment type="caution">
    <text evidence="10">The sequence shown here is derived from an EMBL/GenBank/DDBJ whole genome shotgun (WGS) entry which is preliminary data.</text>
</comment>
<evidence type="ECO:0000259" key="8">
    <source>
        <dbReference type="PROSITE" id="PS50090"/>
    </source>
</evidence>
<keyword evidence="2" id="KW-0677">Repeat</keyword>
<gene>
    <name evidence="10" type="ORF">ACJIZ3_013611</name>
</gene>
<organism evidence="10 11">
    <name type="scientific">Penstemon smallii</name>
    <dbReference type="NCBI Taxonomy" id="265156"/>
    <lineage>
        <taxon>Eukaryota</taxon>
        <taxon>Viridiplantae</taxon>
        <taxon>Streptophyta</taxon>
        <taxon>Embryophyta</taxon>
        <taxon>Tracheophyta</taxon>
        <taxon>Spermatophyta</taxon>
        <taxon>Magnoliopsida</taxon>
        <taxon>eudicotyledons</taxon>
        <taxon>Gunneridae</taxon>
        <taxon>Pentapetalae</taxon>
        <taxon>asterids</taxon>
        <taxon>lamiids</taxon>
        <taxon>Lamiales</taxon>
        <taxon>Plantaginaceae</taxon>
        <taxon>Cheloneae</taxon>
        <taxon>Penstemon</taxon>
    </lineage>
</organism>
<keyword evidence="6" id="KW-0539">Nucleus</keyword>
<keyword evidence="4" id="KW-0238">DNA-binding</keyword>
<evidence type="ECO:0000256" key="7">
    <source>
        <dbReference type="SAM" id="MobiDB-lite"/>
    </source>
</evidence>
<evidence type="ECO:0000256" key="5">
    <source>
        <dbReference type="ARBA" id="ARBA00023163"/>
    </source>
</evidence>
<dbReference type="EMBL" id="JBJXBP010000008">
    <property type="protein sequence ID" value="KAL3812343.1"/>
    <property type="molecule type" value="Genomic_DNA"/>
</dbReference>
<evidence type="ECO:0000256" key="4">
    <source>
        <dbReference type="ARBA" id="ARBA00023125"/>
    </source>
</evidence>
<dbReference type="PROSITE" id="PS51294">
    <property type="entry name" value="HTH_MYB"/>
    <property type="match status" value="2"/>
</dbReference>
<dbReference type="GO" id="GO:0005634">
    <property type="term" value="C:nucleus"/>
    <property type="evidence" value="ECO:0007669"/>
    <property type="project" value="UniProtKB-SubCell"/>
</dbReference>
<proteinExistence type="predicted"/>
<keyword evidence="11" id="KW-1185">Reference proteome</keyword>
<dbReference type="PROSITE" id="PS50090">
    <property type="entry name" value="MYB_LIKE"/>
    <property type="match status" value="2"/>
</dbReference>